<dbReference type="AlphaFoldDB" id="A0A660KTM3"/>
<dbReference type="PANTHER" id="PTHR30146">
    <property type="entry name" value="LACI-RELATED TRANSCRIPTIONAL REPRESSOR"/>
    <property type="match status" value="1"/>
</dbReference>
<comment type="caution">
    <text evidence="6">The sequence shown here is derived from an EMBL/GenBank/DDBJ whole genome shotgun (WGS) entry which is preliminary data.</text>
</comment>
<name>A0A660KTM3_9BACL</name>
<dbReference type="RefSeq" id="WP_289626238.1">
    <property type="nucleotide sequence ID" value="NZ_RBIJ01000004.1"/>
</dbReference>
<reference evidence="6 7" key="1">
    <citation type="submission" date="2018-10" db="EMBL/GenBank/DDBJ databases">
        <title>Genomic Encyclopedia of Type Strains, Phase IV (KMG-IV): sequencing the most valuable type-strain genomes for metagenomic binning, comparative biology and taxonomic classification.</title>
        <authorList>
            <person name="Goeker M."/>
        </authorList>
    </citation>
    <scope>NUCLEOTIDE SEQUENCE [LARGE SCALE GENOMIC DNA]</scope>
    <source>
        <strain evidence="6 7">DSM 22653</strain>
    </source>
</reference>
<dbReference type="PRINTS" id="PR00036">
    <property type="entry name" value="HTHLACI"/>
</dbReference>
<dbReference type="Gene3D" id="1.10.260.40">
    <property type="entry name" value="lambda repressor-like DNA-binding domains"/>
    <property type="match status" value="1"/>
</dbReference>
<evidence type="ECO:0000256" key="2">
    <source>
        <dbReference type="ARBA" id="ARBA00023125"/>
    </source>
</evidence>
<keyword evidence="3" id="KW-0804">Transcription</keyword>
<keyword evidence="1" id="KW-0805">Transcription regulation</keyword>
<sequence>MEVTIKEIARIAGVSPSTVSRVLSGNPRISQATRERVLKVAEELGYHPNLQARSLVVKRAEAAAVILPRSRDGAFLNPFFPEVLRGIVAGLAGRKYAMLLVTGEDDAEKRDNVTRAVRGRQVDGVILLESRRDDPLIPRLVELRVPVVMIGRPPTREIAYVDNDNVAAAEAATAYLIARGHREIAFLGGSPEYTVTRDRLEGYRRALRRARIPEQAEIVGHADFTESEAYREVERILARERRPTAFVVADDLMALGVLAQARVRGLEVPRDVSLVSFNDTFLARLSTPPLHSVNIGIYELGFLAAQLLFELLDGGEPRGELVPTRLVERSSVACGPYAPKPVTGSSRDSAEKVASEDASEFERPQAP</sequence>
<dbReference type="GO" id="GO:0000976">
    <property type="term" value="F:transcription cis-regulatory region binding"/>
    <property type="evidence" value="ECO:0007669"/>
    <property type="project" value="TreeGrafter"/>
</dbReference>
<accession>A0A660KTM3</accession>
<evidence type="ECO:0000313" key="7">
    <source>
        <dbReference type="Proteomes" id="UP000267019"/>
    </source>
</evidence>
<evidence type="ECO:0000259" key="5">
    <source>
        <dbReference type="PROSITE" id="PS50932"/>
    </source>
</evidence>
<protein>
    <submittedName>
        <fullName evidence="6">LacI family transcriptional regulator</fullName>
    </submittedName>
</protein>
<dbReference type="InterPro" id="IPR010982">
    <property type="entry name" value="Lambda_DNA-bd_dom_sf"/>
</dbReference>
<dbReference type="Proteomes" id="UP000267019">
    <property type="component" value="Unassembled WGS sequence"/>
</dbReference>
<feature type="compositionally biased region" description="Basic and acidic residues" evidence="4">
    <location>
        <begin position="348"/>
        <end position="367"/>
    </location>
</feature>
<keyword evidence="2" id="KW-0238">DNA-binding</keyword>
<dbReference type="EMBL" id="RBIJ01000004">
    <property type="protein sequence ID" value="RKQ84126.1"/>
    <property type="molecule type" value="Genomic_DNA"/>
</dbReference>
<feature type="region of interest" description="Disordered" evidence="4">
    <location>
        <begin position="336"/>
        <end position="367"/>
    </location>
</feature>
<dbReference type="InterPro" id="IPR000843">
    <property type="entry name" value="HTH_LacI"/>
</dbReference>
<dbReference type="Gene3D" id="3.40.50.2300">
    <property type="match status" value="2"/>
</dbReference>
<dbReference type="InterPro" id="IPR028082">
    <property type="entry name" value="Peripla_BP_I"/>
</dbReference>
<dbReference type="CDD" id="cd06294">
    <property type="entry name" value="PBP1_MalR-like"/>
    <property type="match status" value="1"/>
</dbReference>
<keyword evidence="7" id="KW-1185">Reference proteome</keyword>
<dbReference type="PROSITE" id="PS00356">
    <property type="entry name" value="HTH_LACI_1"/>
    <property type="match status" value="1"/>
</dbReference>
<organism evidence="6 7">
    <name type="scientific">Brockia lithotrophica</name>
    <dbReference type="NCBI Taxonomy" id="933949"/>
    <lineage>
        <taxon>Bacteria</taxon>
        <taxon>Bacillati</taxon>
        <taxon>Bacillota</taxon>
        <taxon>Bacilli</taxon>
        <taxon>Bacillales</taxon>
        <taxon>Bacillales Family X. Incertae Sedis</taxon>
        <taxon>Brockia</taxon>
    </lineage>
</organism>
<evidence type="ECO:0000256" key="3">
    <source>
        <dbReference type="ARBA" id="ARBA00023163"/>
    </source>
</evidence>
<dbReference type="CDD" id="cd01392">
    <property type="entry name" value="HTH_LacI"/>
    <property type="match status" value="1"/>
</dbReference>
<dbReference type="PROSITE" id="PS50932">
    <property type="entry name" value="HTH_LACI_2"/>
    <property type="match status" value="1"/>
</dbReference>
<evidence type="ECO:0000256" key="4">
    <source>
        <dbReference type="SAM" id="MobiDB-lite"/>
    </source>
</evidence>
<evidence type="ECO:0000313" key="6">
    <source>
        <dbReference type="EMBL" id="RKQ84126.1"/>
    </source>
</evidence>
<dbReference type="Pfam" id="PF00356">
    <property type="entry name" value="LacI"/>
    <property type="match status" value="1"/>
</dbReference>
<evidence type="ECO:0000256" key="1">
    <source>
        <dbReference type="ARBA" id="ARBA00023015"/>
    </source>
</evidence>
<dbReference type="SMART" id="SM00354">
    <property type="entry name" value="HTH_LACI"/>
    <property type="match status" value="1"/>
</dbReference>
<dbReference type="SUPFAM" id="SSF47413">
    <property type="entry name" value="lambda repressor-like DNA-binding domains"/>
    <property type="match status" value="1"/>
</dbReference>
<dbReference type="Pfam" id="PF13377">
    <property type="entry name" value="Peripla_BP_3"/>
    <property type="match status" value="1"/>
</dbReference>
<dbReference type="GO" id="GO:0003700">
    <property type="term" value="F:DNA-binding transcription factor activity"/>
    <property type="evidence" value="ECO:0007669"/>
    <property type="project" value="TreeGrafter"/>
</dbReference>
<feature type="domain" description="HTH lacI-type" evidence="5">
    <location>
        <begin position="3"/>
        <end position="57"/>
    </location>
</feature>
<dbReference type="InterPro" id="IPR046335">
    <property type="entry name" value="LacI/GalR-like_sensor"/>
</dbReference>
<proteinExistence type="predicted"/>
<dbReference type="SUPFAM" id="SSF53822">
    <property type="entry name" value="Periplasmic binding protein-like I"/>
    <property type="match status" value="1"/>
</dbReference>
<dbReference type="PANTHER" id="PTHR30146:SF109">
    <property type="entry name" value="HTH-TYPE TRANSCRIPTIONAL REGULATOR GALS"/>
    <property type="match status" value="1"/>
</dbReference>
<gene>
    <name evidence="6" type="ORF">C7438_1295</name>
</gene>